<gene>
    <name evidence="2" type="ORF">K4A83_01235</name>
</gene>
<feature type="transmembrane region" description="Helical" evidence="1">
    <location>
        <begin position="78"/>
        <end position="98"/>
    </location>
</feature>
<keyword evidence="3" id="KW-1185">Reference proteome</keyword>
<dbReference type="EMBL" id="JAIHOM010000004">
    <property type="protein sequence ID" value="MCW6034899.1"/>
    <property type="molecule type" value="Genomic_DNA"/>
</dbReference>
<protein>
    <submittedName>
        <fullName evidence="2">Uncharacterized protein</fullName>
    </submittedName>
</protein>
<proteinExistence type="predicted"/>
<keyword evidence="1" id="KW-1133">Transmembrane helix</keyword>
<evidence type="ECO:0000256" key="1">
    <source>
        <dbReference type="SAM" id="Phobius"/>
    </source>
</evidence>
<sequence>MQKINLDHEYPCPCRRKGLLQPIVLTEALGCNRCQQIFVVDETGQTIEQLSTTYPYKRVWRWTGTRWVTANPTVSDRYLPIALTIIVMLLIVWLPLALRSPSGLSVIFWVMLAVLLALLPAFMVWLSYRR</sequence>
<organism evidence="2 3">
    <name type="scientific">Spirulina subsalsa FACHB-351</name>
    <dbReference type="NCBI Taxonomy" id="234711"/>
    <lineage>
        <taxon>Bacteria</taxon>
        <taxon>Bacillati</taxon>
        <taxon>Cyanobacteriota</taxon>
        <taxon>Cyanophyceae</taxon>
        <taxon>Spirulinales</taxon>
        <taxon>Spirulinaceae</taxon>
        <taxon>Spirulina</taxon>
    </lineage>
</organism>
<comment type="caution">
    <text evidence="2">The sequence shown here is derived from an EMBL/GenBank/DDBJ whole genome shotgun (WGS) entry which is preliminary data.</text>
</comment>
<dbReference type="Proteomes" id="UP001526426">
    <property type="component" value="Unassembled WGS sequence"/>
</dbReference>
<reference evidence="2 3" key="1">
    <citation type="submission" date="2021-08" db="EMBL/GenBank/DDBJ databases">
        <title>Draft genome sequence of Spirulina subsalsa with high tolerance to salinity and hype-accumulation of phycocyanin.</title>
        <authorList>
            <person name="Pei H."/>
            <person name="Jiang L."/>
        </authorList>
    </citation>
    <scope>NUCLEOTIDE SEQUENCE [LARGE SCALE GENOMIC DNA]</scope>
    <source>
        <strain evidence="2 3">FACHB-351</strain>
    </source>
</reference>
<keyword evidence="1" id="KW-0812">Transmembrane</keyword>
<name>A0ABT3L1A0_9CYAN</name>
<evidence type="ECO:0000313" key="3">
    <source>
        <dbReference type="Proteomes" id="UP001526426"/>
    </source>
</evidence>
<dbReference type="RefSeq" id="WP_265262557.1">
    <property type="nucleotide sequence ID" value="NZ_JAIHOM010000004.1"/>
</dbReference>
<evidence type="ECO:0000313" key="2">
    <source>
        <dbReference type="EMBL" id="MCW6034899.1"/>
    </source>
</evidence>
<keyword evidence="1" id="KW-0472">Membrane</keyword>
<accession>A0ABT3L1A0</accession>
<feature type="transmembrane region" description="Helical" evidence="1">
    <location>
        <begin position="104"/>
        <end position="128"/>
    </location>
</feature>